<protein>
    <submittedName>
        <fullName evidence="2">Uncharacterized protein</fullName>
    </submittedName>
</protein>
<name>A0AAV5W5N1_9BILA</name>
<keyword evidence="1" id="KW-0732">Signal</keyword>
<accession>A0AAV5W5N1</accession>
<dbReference type="EMBL" id="BTSY01000004">
    <property type="protein sequence ID" value="GMT25164.1"/>
    <property type="molecule type" value="Genomic_DNA"/>
</dbReference>
<evidence type="ECO:0000313" key="3">
    <source>
        <dbReference type="Proteomes" id="UP001432322"/>
    </source>
</evidence>
<dbReference type="Proteomes" id="UP001432322">
    <property type="component" value="Unassembled WGS sequence"/>
</dbReference>
<feature type="chain" id="PRO_5043428312" evidence="1">
    <location>
        <begin position="19"/>
        <end position="291"/>
    </location>
</feature>
<dbReference type="AlphaFoldDB" id="A0AAV5W5N1"/>
<dbReference type="PANTHER" id="PTHR34401">
    <property type="entry name" value="PROTEIN CBG12388-RELATED"/>
    <property type="match status" value="1"/>
</dbReference>
<sequence>MRFLTVLFFCASSALLFAEEEPHTTVETIYETVTRTIVREVTDPIQSDAATVVIVESSTVPATTTVAPITVVYGTAEPGGVMVAGSNITEITGPLRMCSCDEASVCRKESANELNTCFESCNANTKDFGDNTESYLECFTKNNATIIEAEECVSSGMKNYCTVENDTKFIKNNDWKALTGFDYASDAKKEIKDNYLWKTYEPKYAKLQNFFYCTRHCIHNKMNQCTKAKGCGVRMPNHEEFVSTMRSCTKKNNKIAQATMATCQCLAWQKGVTDLRGSCVYMGNNYYVDKA</sequence>
<proteinExistence type="predicted"/>
<organism evidence="2 3">
    <name type="scientific">Pristionchus fissidentatus</name>
    <dbReference type="NCBI Taxonomy" id="1538716"/>
    <lineage>
        <taxon>Eukaryota</taxon>
        <taxon>Metazoa</taxon>
        <taxon>Ecdysozoa</taxon>
        <taxon>Nematoda</taxon>
        <taxon>Chromadorea</taxon>
        <taxon>Rhabditida</taxon>
        <taxon>Rhabditina</taxon>
        <taxon>Diplogasteromorpha</taxon>
        <taxon>Diplogasteroidea</taxon>
        <taxon>Neodiplogasteridae</taxon>
        <taxon>Pristionchus</taxon>
    </lineage>
</organism>
<keyword evidence="3" id="KW-1185">Reference proteome</keyword>
<dbReference type="PANTHER" id="PTHR34401:SF6">
    <property type="entry name" value="DUF19 DOMAIN-CONTAINING PROTEIN"/>
    <property type="match status" value="1"/>
</dbReference>
<comment type="caution">
    <text evidence="2">The sequence shown here is derived from an EMBL/GenBank/DDBJ whole genome shotgun (WGS) entry which is preliminary data.</text>
</comment>
<evidence type="ECO:0000256" key="1">
    <source>
        <dbReference type="SAM" id="SignalP"/>
    </source>
</evidence>
<reference evidence="2" key="1">
    <citation type="submission" date="2023-10" db="EMBL/GenBank/DDBJ databases">
        <title>Genome assembly of Pristionchus species.</title>
        <authorList>
            <person name="Yoshida K."/>
            <person name="Sommer R.J."/>
        </authorList>
    </citation>
    <scope>NUCLEOTIDE SEQUENCE</scope>
    <source>
        <strain evidence="2">RS5133</strain>
    </source>
</reference>
<evidence type="ECO:0000313" key="2">
    <source>
        <dbReference type="EMBL" id="GMT25164.1"/>
    </source>
</evidence>
<feature type="signal peptide" evidence="1">
    <location>
        <begin position="1"/>
        <end position="18"/>
    </location>
</feature>
<gene>
    <name evidence="2" type="ORF">PFISCL1PPCAC_16461</name>
</gene>